<gene>
    <name evidence="2" type="ORF">IFM89_003493</name>
</gene>
<reference evidence="2 3" key="1">
    <citation type="submission" date="2020-10" db="EMBL/GenBank/DDBJ databases">
        <title>The Coptis chinensis genome and diversification of protoberbering-type alkaloids.</title>
        <authorList>
            <person name="Wang B."/>
            <person name="Shu S."/>
            <person name="Song C."/>
            <person name="Liu Y."/>
        </authorList>
    </citation>
    <scope>NUCLEOTIDE SEQUENCE [LARGE SCALE GENOMIC DNA]</scope>
    <source>
        <strain evidence="2">HL-2020</strain>
        <tissue evidence="2">Leaf</tissue>
    </source>
</reference>
<evidence type="ECO:0000256" key="1">
    <source>
        <dbReference type="SAM" id="MobiDB-lite"/>
    </source>
</evidence>
<sequence>RRCTCCSKVGVNHDKRNCPENPNRKKGPILDGELEDEDDSDKENKDEDGEDNEDEATNDDEYD</sequence>
<proteinExistence type="predicted"/>
<feature type="region of interest" description="Disordered" evidence="1">
    <location>
        <begin position="14"/>
        <end position="63"/>
    </location>
</feature>
<protein>
    <submittedName>
        <fullName evidence="2">Uncharacterized protein</fullName>
    </submittedName>
</protein>
<name>A0A835LQE7_9MAGN</name>
<evidence type="ECO:0000313" key="3">
    <source>
        <dbReference type="Proteomes" id="UP000631114"/>
    </source>
</evidence>
<dbReference type="AlphaFoldDB" id="A0A835LQE7"/>
<organism evidence="2 3">
    <name type="scientific">Coptis chinensis</name>
    <dbReference type="NCBI Taxonomy" id="261450"/>
    <lineage>
        <taxon>Eukaryota</taxon>
        <taxon>Viridiplantae</taxon>
        <taxon>Streptophyta</taxon>
        <taxon>Embryophyta</taxon>
        <taxon>Tracheophyta</taxon>
        <taxon>Spermatophyta</taxon>
        <taxon>Magnoliopsida</taxon>
        <taxon>Ranunculales</taxon>
        <taxon>Ranunculaceae</taxon>
        <taxon>Coptidoideae</taxon>
        <taxon>Coptis</taxon>
    </lineage>
</organism>
<comment type="caution">
    <text evidence="2">The sequence shown here is derived from an EMBL/GenBank/DDBJ whole genome shotgun (WGS) entry which is preliminary data.</text>
</comment>
<keyword evidence="3" id="KW-1185">Reference proteome</keyword>
<dbReference type="OrthoDB" id="10622632at2759"/>
<dbReference type="EMBL" id="JADFTS010000007">
    <property type="protein sequence ID" value="KAF9595751.1"/>
    <property type="molecule type" value="Genomic_DNA"/>
</dbReference>
<feature type="compositionally biased region" description="Acidic residues" evidence="1">
    <location>
        <begin position="32"/>
        <end position="63"/>
    </location>
</feature>
<evidence type="ECO:0000313" key="2">
    <source>
        <dbReference type="EMBL" id="KAF9595751.1"/>
    </source>
</evidence>
<feature type="non-terminal residue" evidence="2">
    <location>
        <position position="1"/>
    </location>
</feature>
<accession>A0A835LQE7</accession>
<dbReference type="Proteomes" id="UP000631114">
    <property type="component" value="Unassembled WGS sequence"/>
</dbReference>